<comment type="caution">
    <text evidence="2">The sequence shown here is derived from an EMBL/GenBank/DDBJ whole genome shotgun (WGS) entry which is preliminary data.</text>
</comment>
<dbReference type="EMBL" id="QBKI01000011">
    <property type="protein sequence ID" value="PTX14464.1"/>
    <property type="molecule type" value="Genomic_DNA"/>
</dbReference>
<accession>A0A2T5YD81</accession>
<keyword evidence="3" id="KW-1185">Reference proteome</keyword>
<feature type="compositionally biased region" description="Polar residues" evidence="1">
    <location>
        <begin position="654"/>
        <end position="663"/>
    </location>
</feature>
<protein>
    <submittedName>
        <fullName evidence="2">Uncharacterized protein</fullName>
    </submittedName>
</protein>
<reference evidence="2 3" key="1">
    <citation type="submission" date="2018-04" db="EMBL/GenBank/DDBJ databases">
        <title>Genomic Encyclopedia of Archaeal and Bacterial Type Strains, Phase II (KMG-II): from individual species to whole genera.</title>
        <authorList>
            <person name="Goeker M."/>
        </authorList>
    </citation>
    <scope>NUCLEOTIDE SEQUENCE [LARGE SCALE GENOMIC DNA]</scope>
    <source>
        <strain evidence="2 3">DSM 100162</strain>
    </source>
</reference>
<evidence type="ECO:0000313" key="2">
    <source>
        <dbReference type="EMBL" id="PTX14464.1"/>
    </source>
</evidence>
<evidence type="ECO:0000313" key="3">
    <source>
        <dbReference type="Proteomes" id="UP000244225"/>
    </source>
</evidence>
<name>A0A2T5YD81_9BACT</name>
<dbReference type="Proteomes" id="UP000244225">
    <property type="component" value="Unassembled WGS sequence"/>
</dbReference>
<organism evidence="2 3">
    <name type="scientific">Pontibacter mucosus</name>
    <dbReference type="NCBI Taxonomy" id="1649266"/>
    <lineage>
        <taxon>Bacteria</taxon>
        <taxon>Pseudomonadati</taxon>
        <taxon>Bacteroidota</taxon>
        <taxon>Cytophagia</taxon>
        <taxon>Cytophagales</taxon>
        <taxon>Hymenobacteraceae</taxon>
        <taxon>Pontibacter</taxon>
    </lineage>
</organism>
<sequence>MIHLLYAFNTINPDETDPFGNPIYLTVTVYFDDAQEEVTAKAKDAGGDLYAPEKPLPGYAPEAMQWAGKTITTAAFAYVLKPLTSPPFALVESKTALEVPVEPSPVDCVASFPFVVEARRGPRYILEFDELDNTTHTFTWDMVGYTGEPEYLCGSDEPAVIEWQGTGNKHGVLHGSSAAFALTIENNDALLRDFHTSDERKYKVSHYIEGVLNWRGWHMADLYNTPWDRNTFHATIQAYDGLASLNNKPYLNAAGVRYYGRARAIDVIFRCLRLLDLDLPVWLGVNIWEDTTDLNIEPLAQVYVDQAAYYSDENEPLPCAEVLERILQPYNAFIRQAKGALHILRYNEVQGPYQRRRAHIGRGDSEVVVDEQTEEFEELIQILYDTDTEYRESVQAIYAKPAYKEVTTVTHYGPYENFVQNGEFELWADNMPLFWELGEGLMIERISDGEKFMLGFPLSLSDRNTNNIPSLWNDTYQFPVKSEVGFTFSFDYAITVEDYLGKPGMEWVELPNFTLSGNTLTLDNPVGEEATALFNGVEVAFPNGLIQSGIPLLNNEDLKRIDTVYAKADGTITYVTGAQTAWGDEDTVTPEPDDALLITYITWEGNTPAFGSVSSALYVDFPFMVSIGEYDARQPIYFRQPVRQSRKYDFAPDNPTNTGTWRNTGGIGTRSPKFRVEELQGREGYFTATGTYEWHLRPLEVEGFPKVRMYNPYIRRNTMRGVQILIDNVRFQERAQEVERMLITGTNEGQINTEPYKLDLYHGSGIPRVEALLTLEDGTPAKFFNNGKLLQENTARDILNQHSRALLVLSATTTAGISPISVVKDFNLYYHRFFMDKYVHYVRRNHVSFEAIEVLGGVEELPPQDAIITEDGRPIVTENYNWVVKEK</sequence>
<dbReference type="AlphaFoldDB" id="A0A2T5YD81"/>
<feature type="region of interest" description="Disordered" evidence="1">
    <location>
        <begin position="648"/>
        <end position="667"/>
    </location>
</feature>
<dbReference type="RefSeq" id="WP_108213390.1">
    <property type="nucleotide sequence ID" value="NZ_QBKI01000011.1"/>
</dbReference>
<gene>
    <name evidence="2" type="ORF">C8N40_111129</name>
</gene>
<dbReference type="OrthoDB" id="5500612at2"/>
<evidence type="ECO:0000256" key="1">
    <source>
        <dbReference type="SAM" id="MobiDB-lite"/>
    </source>
</evidence>
<proteinExistence type="predicted"/>